<dbReference type="InterPro" id="IPR001466">
    <property type="entry name" value="Beta-lactam-related"/>
</dbReference>
<dbReference type="GO" id="GO:0016787">
    <property type="term" value="F:hydrolase activity"/>
    <property type="evidence" value="ECO:0007669"/>
    <property type="project" value="UniProtKB-KW"/>
</dbReference>
<keyword evidence="2" id="KW-0378">Hydrolase</keyword>
<dbReference type="Pfam" id="PF00144">
    <property type="entry name" value="Beta-lactamase"/>
    <property type="match status" value="1"/>
</dbReference>
<dbReference type="InterPro" id="IPR012338">
    <property type="entry name" value="Beta-lactam/transpept-like"/>
</dbReference>
<dbReference type="RefSeq" id="WP_279253006.1">
    <property type="nucleotide sequence ID" value="NZ_SHNP01000004.1"/>
</dbReference>
<feature type="domain" description="Beta-lactamase-related" evidence="1">
    <location>
        <begin position="180"/>
        <end position="453"/>
    </location>
</feature>
<evidence type="ECO:0000259" key="1">
    <source>
        <dbReference type="Pfam" id="PF00144"/>
    </source>
</evidence>
<evidence type="ECO:0000313" key="3">
    <source>
        <dbReference type="Proteomes" id="UP001143307"/>
    </source>
</evidence>
<evidence type="ECO:0000313" key="2">
    <source>
        <dbReference type="EMBL" id="MCX2974204.1"/>
    </source>
</evidence>
<dbReference type="InterPro" id="IPR050789">
    <property type="entry name" value="Diverse_Enzym_Activities"/>
</dbReference>
<gene>
    <name evidence="2" type="ORF">EYC87_11480</name>
</gene>
<organism evidence="2 3">
    <name type="scientific">Candidatus Seongchinamella marina</name>
    <dbReference type="NCBI Taxonomy" id="2518990"/>
    <lineage>
        <taxon>Bacteria</taxon>
        <taxon>Pseudomonadati</taxon>
        <taxon>Pseudomonadota</taxon>
        <taxon>Gammaproteobacteria</taxon>
        <taxon>Cellvibrionales</taxon>
        <taxon>Halieaceae</taxon>
        <taxon>Seongchinamella</taxon>
    </lineage>
</organism>
<dbReference type="EMBL" id="SHNP01000004">
    <property type="protein sequence ID" value="MCX2974204.1"/>
    <property type="molecule type" value="Genomic_DNA"/>
</dbReference>
<reference evidence="2" key="1">
    <citation type="submission" date="2019-02" db="EMBL/GenBank/DDBJ databases">
        <authorList>
            <person name="Li S.-H."/>
        </authorList>
    </citation>
    <scope>NUCLEOTIDE SEQUENCE</scope>
    <source>
        <strain evidence="2">IMCC8485</strain>
    </source>
</reference>
<accession>A0ABT3SY57</accession>
<protein>
    <submittedName>
        <fullName evidence="2">Class C beta-lactamase-related serine hydrolase</fullName>
    </submittedName>
</protein>
<dbReference type="Gene3D" id="3.40.710.10">
    <property type="entry name" value="DD-peptidase/beta-lactamase superfamily"/>
    <property type="match status" value="1"/>
</dbReference>
<dbReference type="PANTHER" id="PTHR43283">
    <property type="entry name" value="BETA-LACTAMASE-RELATED"/>
    <property type="match status" value="1"/>
</dbReference>
<dbReference type="SUPFAM" id="SSF56601">
    <property type="entry name" value="beta-lactamase/transpeptidase-like"/>
    <property type="match status" value="1"/>
</dbReference>
<sequence>MRIQFRYISITLLLCTSINIQASYDYFSVNRQLVRNGMQAVLMCNGLYTSHRQLGGIFEQELAYLAGERFGGIVGDVDGGDYKINSNLRSVAVGGGDSGPIVSAVFRAGIGCVVMAPDQSENEIDSLPKLELSVPDHDPDSIAWPVGDLINDVVIPDSINIEALQAASDWAFERPNSQEVTTSLVVVYQGQIIHERYADGFDRHTRTRTWSTAKSIASTLIGILVDRGKLQLDEPLNIDWLPVLKHPEADPRNAITLRHTLHMSSGLYPVDDTDRKYTAGSSLAYWAGASSIDGMRDRGLVRQPGTYWDYENFDTLLAVYAMKKALGGGENYRAFPQRALLEKIGMRSTLVGVDRFGDFILSSQVYTNTRDLARFGLLYAQDGMWQGERVISQEWISFVRTPAPTALSHGGFYGGHWWLVPEGREDVPASAYATAGTRGQFVIVVPTLDLVIVRRGLDYSPEGFDYWDLLREVAKAVH</sequence>
<keyword evidence="3" id="KW-1185">Reference proteome</keyword>
<proteinExistence type="predicted"/>
<comment type="caution">
    <text evidence="2">The sequence shown here is derived from an EMBL/GenBank/DDBJ whole genome shotgun (WGS) entry which is preliminary data.</text>
</comment>
<dbReference type="Proteomes" id="UP001143307">
    <property type="component" value="Unassembled WGS sequence"/>
</dbReference>
<dbReference type="PANTHER" id="PTHR43283:SF7">
    <property type="entry name" value="BETA-LACTAMASE-RELATED DOMAIN-CONTAINING PROTEIN"/>
    <property type="match status" value="1"/>
</dbReference>
<name>A0ABT3SY57_9GAMM</name>